<keyword evidence="4" id="KW-1185">Reference proteome</keyword>
<dbReference type="Pfam" id="PF13519">
    <property type="entry name" value="VWA_2"/>
    <property type="match status" value="1"/>
</dbReference>
<accession>A0A4Q7XXK2</accession>
<dbReference type="InterPro" id="IPR002035">
    <property type="entry name" value="VWF_A"/>
</dbReference>
<feature type="chain" id="PRO_5020922608" evidence="1">
    <location>
        <begin position="21"/>
        <end position="341"/>
    </location>
</feature>
<evidence type="ECO:0000313" key="3">
    <source>
        <dbReference type="EMBL" id="RZU29102.1"/>
    </source>
</evidence>
<dbReference type="Proteomes" id="UP000292958">
    <property type="component" value="Unassembled WGS sequence"/>
</dbReference>
<dbReference type="SUPFAM" id="SSF53300">
    <property type="entry name" value="vWA-like"/>
    <property type="match status" value="1"/>
</dbReference>
<organism evidence="3 4">
    <name type="scientific">Edaphobacter modestus</name>
    <dbReference type="NCBI Taxonomy" id="388466"/>
    <lineage>
        <taxon>Bacteria</taxon>
        <taxon>Pseudomonadati</taxon>
        <taxon>Acidobacteriota</taxon>
        <taxon>Terriglobia</taxon>
        <taxon>Terriglobales</taxon>
        <taxon>Acidobacteriaceae</taxon>
        <taxon>Edaphobacter</taxon>
    </lineage>
</organism>
<keyword evidence="1" id="KW-0732">Signal</keyword>
<comment type="caution">
    <text evidence="3">The sequence shown here is derived from an EMBL/GenBank/DDBJ whole genome shotgun (WGS) entry which is preliminary data.</text>
</comment>
<evidence type="ECO:0000259" key="2">
    <source>
        <dbReference type="Pfam" id="PF13519"/>
    </source>
</evidence>
<dbReference type="OrthoDB" id="106674at2"/>
<dbReference type="NCBIfam" id="TIGR03436">
    <property type="entry name" value="acidobact_VWFA"/>
    <property type="match status" value="1"/>
</dbReference>
<dbReference type="AlphaFoldDB" id="A0A4Q7XXK2"/>
<gene>
    <name evidence="3" type="ORF">BDD14_6701</name>
</gene>
<reference evidence="3 4" key="1">
    <citation type="submission" date="2019-02" db="EMBL/GenBank/DDBJ databases">
        <title>Genomic Encyclopedia of Archaeal and Bacterial Type Strains, Phase II (KMG-II): from individual species to whole genera.</title>
        <authorList>
            <person name="Goeker M."/>
        </authorList>
    </citation>
    <scope>NUCLEOTIDE SEQUENCE [LARGE SCALE GENOMIC DNA]</scope>
    <source>
        <strain evidence="3 4">DSM 18101</strain>
    </source>
</reference>
<dbReference type="CDD" id="cd00198">
    <property type="entry name" value="vWFA"/>
    <property type="match status" value="1"/>
</dbReference>
<dbReference type="InterPro" id="IPR017802">
    <property type="entry name" value="VWFA-rel_acidobac-type"/>
</dbReference>
<proteinExistence type="predicted"/>
<evidence type="ECO:0000313" key="4">
    <source>
        <dbReference type="Proteomes" id="UP000292958"/>
    </source>
</evidence>
<feature type="domain" description="VWFA" evidence="2">
    <location>
        <begin position="107"/>
        <end position="175"/>
    </location>
</feature>
<dbReference type="EMBL" id="SHKW01000008">
    <property type="protein sequence ID" value="RZU29102.1"/>
    <property type="molecule type" value="Genomic_DNA"/>
</dbReference>
<name>A0A4Q7XXK2_9BACT</name>
<evidence type="ECO:0000256" key="1">
    <source>
        <dbReference type="SAM" id="SignalP"/>
    </source>
</evidence>
<dbReference type="RefSeq" id="WP_130425602.1">
    <property type="nucleotide sequence ID" value="NZ_SHKW01000008.1"/>
</dbReference>
<sequence>MKTVFQSGILVAAFAAAAIAQTTLHTTSTLVIVPTLVQTTGKETVFSLKAEDFVLTDNGVPQKVTLEEETKRPLSLVVLLQTGGVARGQFASYANLEPLLASLLGGAPNRVSIVNFDSQPEAASPFTSDVAQWKEAIDKPDPGDRGAAIFDGITYALNLLKKEPVNNRRAILLISQERDDGSKTPMKEIVRNLGETNTAVYSVTFSAQKTEAKLAFKNPHVNPPISVVPSDGSFKRYNDPARPTQGYFKLDAPLRLIFGAMQKNLSAEVADLSGGESMSFDGRGELESDINVLSNHIRNSYILNFTPTSTEPGLHTIKVSLAHHPEMLVSARTSYWAVDSN</sequence>
<protein>
    <submittedName>
        <fullName evidence="3">VWFA-related protein</fullName>
    </submittedName>
</protein>
<feature type="signal peptide" evidence="1">
    <location>
        <begin position="1"/>
        <end position="20"/>
    </location>
</feature>
<dbReference type="Gene3D" id="3.40.50.410">
    <property type="entry name" value="von Willebrand factor, type A domain"/>
    <property type="match status" value="1"/>
</dbReference>
<dbReference type="InterPro" id="IPR036465">
    <property type="entry name" value="vWFA_dom_sf"/>
</dbReference>